<feature type="transmembrane region" description="Helical" evidence="7">
    <location>
        <begin position="318"/>
        <end position="344"/>
    </location>
</feature>
<dbReference type="InterPro" id="IPR003838">
    <property type="entry name" value="ABC3_permease_C"/>
</dbReference>
<protein>
    <submittedName>
        <fullName evidence="10">ABC transporter permease</fullName>
    </submittedName>
</protein>
<evidence type="ECO:0000256" key="2">
    <source>
        <dbReference type="ARBA" id="ARBA00005236"/>
    </source>
</evidence>
<keyword evidence="3" id="KW-1003">Cell membrane</keyword>
<organism evidence="10 11">
    <name type="scientific">Mucilaginibacter antarcticus</name>
    <dbReference type="NCBI Taxonomy" id="1855725"/>
    <lineage>
        <taxon>Bacteria</taxon>
        <taxon>Pseudomonadati</taxon>
        <taxon>Bacteroidota</taxon>
        <taxon>Sphingobacteriia</taxon>
        <taxon>Sphingobacteriales</taxon>
        <taxon>Sphingobacteriaceae</taxon>
        <taxon>Mucilaginibacter</taxon>
    </lineage>
</organism>
<name>A0ABW5XU12_9SPHI</name>
<feature type="transmembrane region" description="Helical" evidence="7">
    <location>
        <begin position="22"/>
        <end position="45"/>
    </location>
</feature>
<evidence type="ECO:0000313" key="10">
    <source>
        <dbReference type="EMBL" id="MFD2866267.1"/>
    </source>
</evidence>
<feature type="transmembrane region" description="Helical" evidence="7">
    <location>
        <begin position="372"/>
        <end position="398"/>
    </location>
</feature>
<comment type="caution">
    <text evidence="10">The sequence shown here is derived from an EMBL/GenBank/DDBJ whole genome shotgun (WGS) entry which is preliminary data.</text>
</comment>
<feature type="domain" description="ABC3 transporter permease C-terminal" evidence="8">
    <location>
        <begin position="274"/>
        <end position="397"/>
    </location>
</feature>
<evidence type="ECO:0000313" key="11">
    <source>
        <dbReference type="Proteomes" id="UP001597601"/>
    </source>
</evidence>
<accession>A0ABW5XU12</accession>
<keyword evidence="5 7" id="KW-1133">Transmembrane helix</keyword>
<proteinExistence type="inferred from homology"/>
<evidence type="ECO:0000256" key="6">
    <source>
        <dbReference type="ARBA" id="ARBA00023136"/>
    </source>
</evidence>
<dbReference type="PANTHER" id="PTHR30489">
    <property type="entry name" value="LIPOPROTEIN-RELEASING SYSTEM TRANSMEMBRANE PROTEIN LOLE"/>
    <property type="match status" value="1"/>
</dbReference>
<comment type="subcellular location">
    <subcellularLocation>
        <location evidence="1">Cell membrane</location>
        <topology evidence="1">Multi-pass membrane protein</topology>
    </subcellularLocation>
</comment>
<dbReference type="Pfam" id="PF02687">
    <property type="entry name" value="FtsX"/>
    <property type="match status" value="1"/>
</dbReference>
<evidence type="ECO:0000259" key="8">
    <source>
        <dbReference type="Pfam" id="PF02687"/>
    </source>
</evidence>
<dbReference type="RefSeq" id="WP_377129745.1">
    <property type="nucleotide sequence ID" value="NZ_JBHUHN010000001.1"/>
</dbReference>
<keyword evidence="11" id="KW-1185">Reference proteome</keyword>
<sequence length="406" mass="45630">MNFASFIAGRISFKSKRTFSKLIVRIAIIAITLGVSAMILSLAIIRGFKNEIKEKVRGFDGDIKVVKYDLNASYENSPFTAADTFVTEARKNAEVLHIMPFATKPGIIKANNEIEGVILKGVDATYNWDFIKKNLVAGRVIDFADTTGSKRQIVISQIIANRLKLKVGDNMVMYYVQEPLRRRPFKVTGIFDTSIEEIDKAYVIGDLALIKRLNDWAPNEVGGYEIKINNLENVNDIAAQLNNILPVRLKLTTVYENYPLIFDWLPLLDVNARVMLVLMLAVAVINMISALLIMILERTAMIGILKAMGANNWSIQKIFLYNAAYLIGLGLLFGNLVGLGISWIQYNTHFLKLDAEAYYMTFVPIELNWMDIILLNLGTMLLCLLVLTIPSMLVAKILPVKAIRFK</sequence>
<dbReference type="InterPro" id="IPR025857">
    <property type="entry name" value="MacB_PCD"/>
</dbReference>
<evidence type="ECO:0000256" key="3">
    <source>
        <dbReference type="ARBA" id="ARBA00022475"/>
    </source>
</evidence>
<evidence type="ECO:0000256" key="7">
    <source>
        <dbReference type="SAM" id="Phobius"/>
    </source>
</evidence>
<feature type="transmembrane region" description="Helical" evidence="7">
    <location>
        <begin position="274"/>
        <end position="297"/>
    </location>
</feature>
<dbReference type="PANTHER" id="PTHR30489:SF0">
    <property type="entry name" value="LIPOPROTEIN-RELEASING SYSTEM TRANSMEMBRANE PROTEIN LOLE"/>
    <property type="match status" value="1"/>
</dbReference>
<comment type="similarity">
    <text evidence="2">Belongs to the ABC-4 integral membrane protein family. LolC/E subfamily.</text>
</comment>
<keyword evidence="6 7" id="KW-0472">Membrane</keyword>
<evidence type="ECO:0000259" key="9">
    <source>
        <dbReference type="Pfam" id="PF12704"/>
    </source>
</evidence>
<evidence type="ECO:0000256" key="4">
    <source>
        <dbReference type="ARBA" id="ARBA00022692"/>
    </source>
</evidence>
<reference evidence="11" key="1">
    <citation type="journal article" date="2019" name="Int. J. Syst. Evol. Microbiol.">
        <title>The Global Catalogue of Microorganisms (GCM) 10K type strain sequencing project: providing services to taxonomists for standard genome sequencing and annotation.</title>
        <authorList>
            <consortium name="The Broad Institute Genomics Platform"/>
            <consortium name="The Broad Institute Genome Sequencing Center for Infectious Disease"/>
            <person name="Wu L."/>
            <person name="Ma J."/>
        </authorList>
    </citation>
    <scope>NUCLEOTIDE SEQUENCE [LARGE SCALE GENOMIC DNA]</scope>
    <source>
        <strain evidence="11">KCTC 52232</strain>
    </source>
</reference>
<feature type="domain" description="MacB-like periplasmic core" evidence="9">
    <location>
        <begin position="26"/>
        <end position="243"/>
    </location>
</feature>
<dbReference type="InterPro" id="IPR051447">
    <property type="entry name" value="Lipoprotein-release_system"/>
</dbReference>
<evidence type="ECO:0000256" key="1">
    <source>
        <dbReference type="ARBA" id="ARBA00004651"/>
    </source>
</evidence>
<keyword evidence="4 7" id="KW-0812">Transmembrane</keyword>
<dbReference type="Proteomes" id="UP001597601">
    <property type="component" value="Unassembled WGS sequence"/>
</dbReference>
<evidence type="ECO:0000256" key="5">
    <source>
        <dbReference type="ARBA" id="ARBA00022989"/>
    </source>
</evidence>
<dbReference type="Pfam" id="PF12704">
    <property type="entry name" value="MacB_PCD"/>
    <property type="match status" value="1"/>
</dbReference>
<gene>
    <name evidence="10" type="ORF">ACFSYC_16340</name>
</gene>
<dbReference type="EMBL" id="JBHUON010000023">
    <property type="protein sequence ID" value="MFD2866267.1"/>
    <property type="molecule type" value="Genomic_DNA"/>
</dbReference>